<feature type="transmembrane region" description="Helical" evidence="1">
    <location>
        <begin position="24"/>
        <end position="43"/>
    </location>
</feature>
<reference evidence="3" key="1">
    <citation type="journal article" date="2019" name="Int. J. Syst. Evol. Microbiol.">
        <title>The Global Catalogue of Microorganisms (GCM) 10K type strain sequencing project: providing services to taxonomists for standard genome sequencing and annotation.</title>
        <authorList>
            <consortium name="The Broad Institute Genomics Platform"/>
            <consortium name="The Broad Institute Genome Sequencing Center for Infectious Disease"/>
            <person name="Wu L."/>
            <person name="Ma J."/>
        </authorList>
    </citation>
    <scope>NUCLEOTIDE SEQUENCE [LARGE SCALE GENOMIC DNA]</scope>
    <source>
        <strain evidence="3">JCM 17130</strain>
    </source>
</reference>
<dbReference type="Pfam" id="PF07077">
    <property type="entry name" value="DUF1345"/>
    <property type="match status" value="1"/>
</dbReference>
<evidence type="ECO:0000313" key="2">
    <source>
        <dbReference type="EMBL" id="MFD1718797.1"/>
    </source>
</evidence>
<accession>A0ABW4L8H0</accession>
<keyword evidence="1" id="KW-0812">Transmembrane</keyword>
<organism evidence="2 3">
    <name type="scientific">Georgenia deserti</name>
    <dbReference type="NCBI Taxonomy" id="2093781"/>
    <lineage>
        <taxon>Bacteria</taxon>
        <taxon>Bacillati</taxon>
        <taxon>Actinomycetota</taxon>
        <taxon>Actinomycetes</taxon>
        <taxon>Micrococcales</taxon>
        <taxon>Bogoriellaceae</taxon>
        <taxon>Georgenia</taxon>
    </lineage>
</organism>
<protein>
    <submittedName>
        <fullName evidence="2">DUF1345 domain-containing protein</fullName>
    </submittedName>
</protein>
<evidence type="ECO:0000256" key="1">
    <source>
        <dbReference type="SAM" id="Phobius"/>
    </source>
</evidence>
<feature type="transmembrane region" description="Helical" evidence="1">
    <location>
        <begin position="55"/>
        <end position="76"/>
    </location>
</feature>
<keyword evidence="3" id="KW-1185">Reference proteome</keyword>
<gene>
    <name evidence="2" type="ORF">ACFSE6_13195</name>
</gene>
<evidence type="ECO:0000313" key="3">
    <source>
        <dbReference type="Proteomes" id="UP001597277"/>
    </source>
</evidence>
<dbReference type="RefSeq" id="WP_388007808.1">
    <property type="nucleotide sequence ID" value="NZ_JBHUEE010000007.1"/>
</dbReference>
<feature type="transmembrane region" description="Helical" evidence="1">
    <location>
        <begin position="97"/>
        <end position="127"/>
    </location>
</feature>
<dbReference type="EMBL" id="JBHUEE010000007">
    <property type="protein sequence ID" value="MFD1718797.1"/>
    <property type="molecule type" value="Genomic_DNA"/>
</dbReference>
<feature type="transmembrane region" description="Helical" evidence="1">
    <location>
        <begin position="217"/>
        <end position="238"/>
    </location>
</feature>
<comment type="caution">
    <text evidence="2">The sequence shown here is derived from an EMBL/GenBank/DDBJ whole genome shotgun (WGS) entry which is preliminary data.</text>
</comment>
<dbReference type="InterPro" id="IPR009781">
    <property type="entry name" value="DUF1345"/>
</dbReference>
<keyword evidence="1" id="KW-0472">Membrane</keyword>
<sequence length="239" mass="26553">MPAAPRSHEPGRLVRWLAHDRHRYYATTVMPLVPLVIIVALLVPLGEEGPRTPLLVVMVFWVLWCVSHVVVTYAVFGRRTPERHTELIRSSGHTRRSVWRFVLGLDEGAVSFGVQMSLLMLVLMVVVLVTPTLRGDMPVVAMAALTVASCWGLTIVSYAVEYARADHRRQGLEFPGADTPRFGDYLYHAITVQATFATSDVTVLTTAMRRLTATQTVISFGFNSVILALLITLLTVTLR</sequence>
<proteinExistence type="predicted"/>
<keyword evidence="1" id="KW-1133">Transmembrane helix</keyword>
<dbReference type="Proteomes" id="UP001597277">
    <property type="component" value="Unassembled WGS sequence"/>
</dbReference>
<name>A0ABW4L8H0_9MICO</name>
<feature type="transmembrane region" description="Helical" evidence="1">
    <location>
        <begin position="139"/>
        <end position="160"/>
    </location>
</feature>